<dbReference type="HOGENOM" id="CLU_2222434_0_0_1"/>
<name>C6HMS3_AJECH</name>
<protein>
    <submittedName>
        <fullName evidence="1">Uncharacterized protein</fullName>
    </submittedName>
</protein>
<evidence type="ECO:0000313" key="2">
    <source>
        <dbReference type="Proteomes" id="UP000002624"/>
    </source>
</evidence>
<organism evidence="1 2">
    <name type="scientific">Ajellomyces capsulatus (strain H143)</name>
    <name type="common">Darling's disease fungus</name>
    <name type="synonym">Histoplasma capsulatum</name>
    <dbReference type="NCBI Taxonomy" id="544712"/>
    <lineage>
        <taxon>Eukaryota</taxon>
        <taxon>Fungi</taxon>
        <taxon>Dikarya</taxon>
        <taxon>Ascomycota</taxon>
        <taxon>Pezizomycotina</taxon>
        <taxon>Eurotiomycetes</taxon>
        <taxon>Eurotiomycetidae</taxon>
        <taxon>Onygenales</taxon>
        <taxon>Ajellomycetaceae</taxon>
        <taxon>Histoplasma</taxon>
    </lineage>
</organism>
<gene>
    <name evidence="1" type="ORF">HCDG_07389</name>
</gene>
<sequence length="106" mass="12064">MHSTCVCYFSSRALPKHTPGITITNTRNVMDGSAAGHQIMPVPVLARCKSCTSKKLRRTSRQQFSLWQRTKAICKHSRPGFMPFALHYSILVRKLGYTRLLVKDRS</sequence>
<evidence type="ECO:0000313" key="1">
    <source>
        <dbReference type="EMBL" id="EER38520.1"/>
    </source>
</evidence>
<accession>C6HMS3</accession>
<dbReference type="VEuPathDB" id="FungiDB:HCDG_07389"/>
<dbReference type="EMBL" id="GG692431">
    <property type="protein sequence ID" value="EER38520.1"/>
    <property type="molecule type" value="Genomic_DNA"/>
</dbReference>
<dbReference type="AlphaFoldDB" id="C6HMS3"/>
<reference evidence="2" key="1">
    <citation type="submission" date="2009-05" db="EMBL/GenBank/DDBJ databases">
        <title>The genome sequence of Ajellomyces capsulatus strain H143.</title>
        <authorList>
            <person name="Champion M."/>
            <person name="Cuomo C.A."/>
            <person name="Ma L.-J."/>
            <person name="Henn M.R."/>
            <person name="Sil A."/>
            <person name="Goldman B."/>
            <person name="Young S.K."/>
            <person name="Kodira C.D."/>
            <person name="Zeng Q."/>
            <person name="Koehrsen M."/>
            <person name="Alvarado L."/>
            <person name="Berlin A.M."/>
            <person name="Borenstein D."/>
            <person name="Chen Z."/>
            <person name="Engels R."/>
            <person name="Freedman E."/>
            <person name="Gellesch M."/>
            <person name="Goldberg J."/>
            <person name="Griggs A."/>
            <person name="Gujja S."/>
            <person name="Heiman D.I."/>
            <person name="Hepburn T.A."/>
            <person name="Howarth C."/>
            <person name="Jen D."/>
            <person name="Larson L."/>
            <person name="Lewis B."/>
            <person name="Mehta T."/>
            <person name="Park D."/>
            <person name="Pearson M."/>
            <person name="Roberts A."/>
            <person name="Saif S."/>
            <person name="Shea T.D."/>
            <person name="Shenoy N."/>
            <person name="Sisk P."/>
            <person name="Stolte C."/>
            <person name="Sykes S."/>
            <person name="Walk T."/>
            <person name="White J."/>
            <person name="Yandava C."/>
            <person name="Klein B."/>
            <person name="McEwen J.G."/>
            <person name="Puccia R."/>
            <person name="Goldman G.H."/>
            <person name="Felipe M.S."/>
            <person name="Nino-Vega G."/>
            <person name="San-Blas G."/>
            <person name="Taylor J.W."/>
            <person name="Mendoza L."/>
            <person name="Galagan J.E."/>
            <person name="Nusbaum C."/>
            <person name="Birren B.W."/>
        </authorList>
    </citation>
    <scope>NUCLEOTIDE SEQUENCE [LARGE SCALE GENOMIC DNA]</scope>
    <source>
        <strain evidence="2">H143</strain>
    </source>
</reference>
<proteinExistence type="predicted"/>
<dbReference type="Proteomes" id="UP000002624">
    <property type="component" value="Unassembled WGS sequence"/>
</dbReference>